<feature type="compositionally biased region" description="Polar residues" evidence="1">
    <location>
        <begin position="257"/>
        <end position="272"/>
    </location>
</feature>
<sequence>PTATGFNIVVSDGGTANLSPYVNDVDGDNITIVSIPPTGSLNLNTAFGGTLTFEENGEYTYSSPGFETSTDFLLFKADDGTTQSAMAFGSLSVDAEARDSWRNRMIPPTSFDDAAVLEEDNTQEISFNAFDPFNSIDLVDGLTITEYPSNGTLSTPSLTGGSTAMLATWVADYTPDTDFFGTDEVSFTVTNAYGTSTEATVSITVNAVNDLPVLADIDDVDFNEDGSGSVELDYSDVDSDESVSVSSSSDDVSVSLNGSTLNIDSSDNYFGS</sequence>
<dbReference type="Gene3D" id="2.60.40.2810">
    <property type="match status" value="1"/>
</dbReference>
<protein>
    <recommendedName>
        <fullName evidence="3">RapA2 cadherin-like domain-containing protein</fullName>
    </recommendedName>
</protein>
<evidence type="ECO:0000313" key="2">
    <source>
        <dbReference type="EMBL" id="SVD66755.1"/>
    </source>
</evidence>
<proteinExistence type="predicted"/>
<evidence type="ECO:0000256" key="1">
    <source>
        <dbReference type="SAM" id="MobiDB-lite"/>
    </source>
</evidence>
<gene>
    <name evidence="2" type="ORF">METZ01_LOCUS419609</name>
</gene>
<dbReference type="AlphaFoldDB" id="A0A382X835"/>
<feature type="non-terminal residue" evidence="2">
    <location>
        <position position="272"/>
    </location>
</feature>
<accession>A0A382X835</accession>
<feature type="region of interest" description="Disordered" evidence="1">
    <location>
        <begin position="228"/>
        <end position="272"/>
    </location>
</feature>
<dbReference type="Pfam" id="PF17963">
    <property type="entry name" value="Big_9"/>
    <property type="match status" value="1"/>
</dbReference>
<name>A0A382X835_9ZZZZ</name>
<organism evidence="2">
    <name type="scientific">marine metagenome</name>
    <dbReference type="NCBI Taxonomy" id="408172"/>
    <lineage>
        <taxon>unclassified sequences</taxon>
        <taxon>metagenomes</taxon>
        <taxon>ecological metagenomes</taxon>
    </lineage>
</organism>
<feature type="compositionally biased region" description="Low complexity" evidence="1">
    <location>
        <begin position="242"/>
        <end position="256"/>
    </location>
</feature>
<reference evidence="2" key="1">
    <citation type="submission" date="2018-05" db="EMBL/GenBank/DDBJ databases">
        <authorList>
            <person name="Lanie J.A."/>
            <person name="Ng W.-L."/>
            <person name="Kazmierczak K.M."/>
            <person name="Andrzejewski T.M."/>
            <person name="Davidsen T.M."/>
            <person name="Wayne K.J."/>
            <person name="Tettelin H."/>
            <person name="Glass J.I."/>
            <person name="Rusch D."/>
            <person name="Podicherti R."/>
            <person name="Tsui H.-C.T."/>
            <person name="Winkler M.E."/>
        </authorList>
    </citation>
    <scope>NUCLEOTIDE SEQUENCE</scope>
</reference>
<feature type="non-terminal residue" evidence="2">
    <location>
        <position position="1"/>
    </location>
</feature>
<dbReference type="EMBL" id="UINC01165392">
    <property type="protein sequence ID" value="SVD66755.1"/>
    <property type="molecule type" value="Genomic_DNA"/>
</dbReference>
<evidence type="ECO:0008006" key="3">
    <source>
        <dbReference type="Google" id="ProtNLM"/>
    </source>
</evidence>